<comment type="caution">
    <text evidence="1">The sequence shown here is derived from an EMBL/GenBank/DDBJ whole genome shotgun (WGS) entry which is preliminary data.</text>
</comment>
<dbReference type="EMBL" id="CM042883">
    <property type="protein sequence ID" value="KAI4376373.1"/>
    <property type="molecule type" value="Genomic_DNA"/>
</dbReference>
<dbReference type="Proteomes" id="UP001057402">
    <property type="component" value="Chromosome 4"/>
</dbReference>
<reference evidence="2" key="1">
    <citation type="journal article" date="2023" name="Front. Plant Sci.">
        <title>Chromosomal-level genome assembly of Melastoma candidum provides insights into trichome evolution.</title>
        <authorList>
            <person name="Zhong Y."/>
            <person name="Wu W."/>
            <person name="Sun C."/>
            <person name="Zou P."/>
            <person name="Liu Y."/>
            <person name="Dai S."/>
            <person name="Zhou R."/>
        </authorList>
    </citation>
    <scope>NUCLEOTIDE SEQUENCE [LARGE SCALE GENOMIC DNA]</scope>
</reference>
<gene>
    <name evidence="1" type="ORF">MLD38_014142</name>
</gene>
<evidence type="ECO:0000313" key="2">
    <source>
        <dbReference type="Proteomes" id="UP001057402"/>
    </source>
</evidence>
<organism evidence="1 2">
    <name type="scientific">Melastoma candidum</name>
    <dbReference type="NCBI Taxonomy" id="119954"/>
    <lineage>
        <taxon>Eukaryota</taxon>
        <taxon>Viridiplantae</taxon>
        <taxon>Streptophyta</taxon>
        <taxon>Embryophyta</taxon>
        <taxon>Tracheophyta</taxon>
        <taxon>Spermatophyta</taxon>
        <taxon>Magnoliopsida</taxon>
        <taxon>eudicotyledons</taxon>
        <taxon>Gunneridae</taxon>
        <taxon>Pentapetalae</taxon>
        <taxon>rosids</taxon>
        <taxon>malvids</taxon>
        <taxon>Myrtales</taxon>
        <taxon>Melastomataceae</taxon>
        <taxon>Melastomatoideae</taxon>
        <taxon>Melastomateae</taxon>
        <taxon>Melastoma</taxon>
    </lineage>
</organism>
<sequence length="137" mass="15482">MVICYYYCQVKSLESRQESNLPAAERLGYWQLNCLCYNLAKKVVLACFVRKMLLISQVPVESPFRDPVYPYVSIPNTSMPSWQNGWSVPLASLVLVDQEGQPNYPSQVHAQRDGSIPWVAGQLSPVERSSLENICPT</sequence>
<accession>A0ACB9RD00</accession>
<evidence type="ECO:0000313" key="1">
    <source>
        <dbReference type="EMBL" id="KAI4376373.1"/>
    </source>
</evidence>
<name>A0ACB9RD00_9MYRT</name>
<protein>
    <submittedName>
        <fullName evidence="1">Uncharacterized protein</fullName>
    </submittedName>
</protein>
<proteinExistence type="predicted"/>
<keyword evidence="2" id="KW-1185">Reference proteome</keyword>